<evidence type="ECO:0000256" key="11">
    <source>
        <dbReference type="ARBA" id="ARBA00031350"/>
    </source>
</evidence>
<keyword evidence="13" id="KW-1185">Reference proteome</keyword>
<keyword evidence="8" id="KW-0949">S-adenosyl-L-methionine</keyword>
<accession>A0A4R9G540</accession>
<comment type="subcellular location">
    <subcellularLocation>
        <location evidence="1">Cytoplasm</location>
    </subcellularLocation>
</comment>
<keyword evidence="7 12" id="KW-0808">Transferase</keyword>
<keyword evidence="5" id="KW-0963">Cytoplasm</keyword>
<evidence type="ECO:0000256" key="1">
    <source>
        <dbReference type="ARBA" id="ARBA00004496"/>
    </source>
</evidence>
<dbReference type="EC" id="2.1.1.77" evidence="3"/>
<comment type="similarity">
    <text evidence="2">Belongs to the methyltransferase superfamily. L-isoaspartyl/D-aspartyl protein methyltransferase family.</text>
</comment>
<evidence type="ECO:0000256" key="3">
    <source>
        <dbReference type="ARBA" id="ARBA00011890"/>
    </source>
</evidence>
<protein>
    <recommendedName>
        <fullName evidence="4">Protein-L-isoaspartate O-methyltransferase</fullName>
        <ecNumber evidence="3">2.1.1.77</ecNumber>
    </recommendedName>
    <alternativeName>
        <fullName evidence="11">L-isoaspartyl protein carboxyl methyltransferase</fullName>
    </alternativeName>
    <alternativeName>
        <fullName evidence="9">Protein L-isoaspartyl methyltransferase</fullName>
    </alternativeName>
    <alternativeName>
        <fullName evidence="10">Protein-beta-aspartate methyltransferase</fullName>
    </alternativeName>
</protein>
<keyword evidence="6 12" id="KW-0489">Methyltransferase</keyword>
<gene>
    <name evidence="12" type="ORF">EHO60_15745</name>
</gene>
<dbReference type="GO" id="GO:0004719">
    <property type="term" value="F:protein-L-isoaspartate (D-aspartate) O-methyltransferase activity"/>
    <property type="evidence" value="ECO:0007669"/>
    <property type="project" value="UniProtKB-EC"/>
</dbReference>
<organism evidence="12 13">
    <name type="scientific">Leptospira fletcheri</name>
    <dbReference type="NCBI Taxonomy" id="2484981"/>
    <lineage>
        <taxon>Bacteria</taxon>
        <taxon>Pseudomonadati</taxon>
        <taxon>Spirochaetota</taxon>
        <taxon>Spirochaetia</taxon>
        <taxon>Leptospirales</taxon>
        <taxon>Leptospiraceae</taxon>
        <taxon>Leptospira</taxon>
    </lineage>
</organism>
<evidence type="ECO:0000256" key="7">
    <source>
        <dbReference type="ARBA" id="ARBA00022679"/>
    </source>
</evidence>
<sequence>MENPSFGPPPLFESPSTVAAREEMVRSQILSRGISDVEVLRAMRSVPRHLFLPAEKRDLSYLDKAVPIGFGQTISQPYIVAYILEQLSLSRGDRVLEVGTGSGYLTALLLELGADLVSVEIVPELYRRARETLAIWKSNRVKNRILFCGDAFEFAGRKNRYVRLVSSACLPEVPGREHPFFLCLEEEGIAVLPILQKKGIQFLITLKKRNDSWKESDRIPVQFVPLTGKGKGFDDKE</sequence>
<proteinExistence type="inferred from homology"/>
<evidence type="ECO:0000256" key="8">
    <source>
        <dbReference type="ARBA" id="ARBA00022691"/>
    </source>
</evidence>
<comment type="caution">
    <text evidence="12">The sequence shown here is derived from an EMBL/GenBank/DDBJ whole genome shotgun (WGS) entry which is preliminary data.</text>
</comment>
<evidence type="ECO:0000256" key="4">
    <source>
        <dbReference type="ARBA" id="ARBA00013346"/>
    </source>
</evidence>
<dbReference type="GO" id="GO:0005737">
    <property type="term" value="C:cytoplasm"/>
    <property type="evidence" value="ECO:0007669"/>
    <property type="project" value="UniProtKB-SubCell"/>
</dbReference>
<evidence type="ECO:0000256" key="6">
    <source>
        <dbReference type="ARBA" id="ARBA00022603"/>
    </source>
</evidence>
<dbReference type="Pfam" id="PF01135">
    <property type="entry name" value="PCMT"/>
    <property type="match status" value="1"/>
</dbReference>
<evidence type="ECO:0000313" key="13">
    <source>
        <dbReference type="Proteomes" id="UP000298458"/>
    </source>
</evidence>
<evidence type="ECO:0000256" key="5">
    <source>
        <dbReference type="ARBA" id="ARBA00022490"/>
    </source>
</evidence>
<dbReference type="EMBL" id="RQET01000013">
    <property type="protein sequence ID" value="TGK06483.1"/>
    <property type="molecule type" value="Genomic_DNA"/>
</dbReference>
<dbReference type="Proteomes" id="UP000298458">
    <property type="component" value="Unassembled WGS sequence"/>
</dbReference>
<dbReference type="PANTHER" id="PTHR11579">
    <property type="entry name" value="PROTEIN-L-ISOASPARTATE O-METHYLTRANSFERASE"/>
    <property type="match status" value="1"/>
</dbReference>
<dbReference type="GO" id="GO:0032259">
    <property type="term" value="P:methylation"/>
    <property type="evidence" value="ECO:0007669"/>
    <property type="project" value="UniProtKB-KW"/>
</dbReference>
<dbReference type="InterPro" id="IPR029063">
    <property type="entry name" value="SAM-dependent_MTases_sf"/>
</dbReference>
<dbReference type="CDD" id="cd02440">
    <property type="entry name" value="AdoMet_MTases"/>
    <property type="match status" value="1"/>
</dbReference>
<dbReference type="AlphaFoldDB" id="A0A4R9G540"/>
<dbReference type="Gene3D" id="3.40.50.150">
    <property type="entry name" value="Vaccinia Virus protein VP39"/>
    <property type="match status" value="1"/>
</dbReference>
<dbReference type="OrthoDB" id="9772751at2"/>
<evidence type="ECO:0000313" key="12">
    <source>
        <dbReference type="EMBL" id="TGK06483.1"/>
    </source>
</evidence>
<dbReference type="SUPFAM" id="SSF53335">
    <property type="entry name" value="S-adenosyl-L-methionine-dependent methyltransferases"/>
    <property type="match status" value="1"/>
</dbReference>
<dbReference type="PANTHER" id="PTHR11579:SF0">
    <property type="entry name" value="PROTEIN-L-ISOASPARTATE(D-ASPARTATE) O-METHYLTRANSFERASE"/>
    <property type="match status" value="1"/>
</dbReference>
<name>A0A4R9G540_9LEPT</name>
<evidence type="ECO:0000256" key="2">
    <source>
        <dbReference type="ARBA" id="ARBA00005369"/>
    </source>
</evidence>
<dbReference type="InterPro" id="IPR000682">
    <property type="entry name" value="PCMT"/>
</dbReference>
<reference evidence="12" key="1">
    <citation type="journal article" date="2019" name="PLoS Negl. Trop. Dis.">
        <title>Revisiting the worldwide diversity of Leptospira species in the environment.</title>
        <authorList>
            <person name="Vincent A.T."/>
            <person name="Schiettekatte O."/>
            <person name="Bourhy P."/>
            <person name="Veyrier F.J."/>
            <person name="Picardeau M."/>
        </authorList>
    </citation>
    <scope>NUCLEOTIDE SEQUENCE [LARGE SCALE GENOMIC DNA]</scope>
    <source>
        <strain evidence="12">SSW15</strain>
    </source>
</reference>
<evidence type="ECO:0000256" key="9">
    <source>
        <dbReference type="ARBA" id="ARBA00030757"/>
    </source>
</evidence>
<evidence type="ECO:0000256" key="10">
    <source>
        <dbReference type="ARBA" id="ARBA00031323"/>
    </source>
</evidence>